<evidence type="ECO:0000313" key="2">
    <source>
        <dbReference type="EMBL" id="SFN04167.1"/>
    </source>
</evidence>
<sequence>MGSKAAFSVWRNLIAPVFDVAREIRIVERSGNEFVSESIFTCFSPSPWDRVRLLREQQVQELFCGAISRPLFKMLRCSGILVVPFIAGTYREIKDAWVQGRFLHQSFIMPGCANYRKYFAEPVFYSSGENGLMGQQEREGPGPGGEGPGQRRRKRGQGAGPGGYCVCRNCGHKEPHKRGVPCSQEICPRCGGPMYRE</sequence>
<name>A0A1I4VSZ7_9BACT</name>
<dbReference type="SUPFAM" id="SSF53146">
    <property type="entry name" value="Nitrogenase accessory factor-like"/>
    <property type="match status" value="1"/>
</dbReference>
<organism evidence="2 3">
    <name type="scientific">Thermodesulforhabdus norvegica</name>
    <dbReference type="NCBI Taxonomy" id="39841"/>
    <lineage>
        <taxon>Bacteria</taxon>
        <taxon>Pseudomonadati</taxon>
        <taxon>Thermodesulfobacteriota</taxon>
        <taxon>Syntrophobacteria</taxon>
        <taxon>Syntrophobacterales</taxon>
        <taxon>Thermodesulforhabdaceae</taxon>
        <taxon>Thermodesulforhabdus</taxon>
    </lineage>
</organism>
<protein>
    <submittedName>
        <fullName evidence="2">Uncharacterized protein</fullName>
    </submittedName>
</protein>
<evidence type="ECO:0000313" key="3">
    <source>
        <dbReference type="Proteomes" id="UP000199611"/>
    </source>
</evidence>
<proteinExistence type="predicted"/>
<dbReference type="InterPro" id="IPR036105">
    <property type="entry name" value="DiNase_FeMo-co_biosyn_sf"/>
</dbReference>
<evidence type="ECO:0000256" key="1">
    <source>
        <dbReference type="SAM" id="MobiDB-lite"/>
    </source>
</evidence>
<reference evidence="2 3" key="1">
    <citation type="submission" date="2016-10" db="EMBL/GenBank/DDBJ databases">
        <authorList>
            <person name="de Groot N.N."/>
        </authorList>
    </citation>
    <scope>NUCLEOTIDE SEQUENCE [LARGE SCALE GENOMIC DNA]</scope>
    <source>
        <strain evidence="2 3">DSM 9990</strain>
    </source>
</reference>
<dbReference type="Proteomes" id="UP000199611">
    <property type="component" value="Unassembled WGS sequence"/>
</dbReference>
<dbReference type="RefSeq" id="WP_218148895.1">
    <property type="nucleotide sequence ID" value="NZ_FOUU01000011.1"/>
</dbReference>
<accession>A0A1I4VSZ7</accession>
<dbReference type="AlphaFoldDB" id="A0A1I4VSZ7"/>
<dbReference type="EMBL" id="FOUU01000011">
    <property type="protein sequence ID" value="SFN04167.1"/>
    <property type="molecule type" value="Genomic_DNA"/>
</dbReference>
<dbReference type="STRING" id="39841.SAMN05660836_02445"/>
<keyword evidence="3" id="KW-1185">Reference proteome</keyword>
<feature type="region of interest" description="Disordered" evidence="1">
    <location>
        <begin position="130"/>
        <end position="161"/>
    </location>
</feature>
<gene>
    <name evidence="2" type="ORF">SAMN05660836_02445</name>
</gene>